<keyword evidence="3" id="KW-1185">Reference proteome</keyword>
<comment type="caution">
    <text evidence="2">The sequence shown here is derived from an EMBL/GenBank/DDBJ whole genome shotgun (WGS) entry which is preliminary data.</text>
</comment>
<accession>A0A016V5K7</accession>
<dbReference type="Proteomes" id="UP000024635">
    <property type="component" value="Unassembled WGS sequence"/>
</dbReference>
<keyword evidence="1" id="KW-0472">Membrane</keyword>
<sequence>MSAAASSSVAFAFFEVFFYRLFAAFCELGACTMLWSPAALAAPCYVCGCAHAGMCLSILKKLFSKAEY</sequence>
<keyword evidence="1" id="KW-0812">Transmembrane</keyword>
<evidence type="ECO:0000313" key="2">
    <source>
        <dbReference type="EMBL" id="EYC22297.1"/>
    </source>
</evidence>
<gene>
    <name evidence="2" type="primary">Acey_s0017.g3268</name>
    <name evidence="2" type="ORF">Y032_0017g3268</name>
</gene>
<organism evidence="2 3">
    <name type="scientific">Ancylostoma ceylanicum</name>
    <dbReference type="NCBI Taxonomy" id="53326"/>
    <lineage>
        <taxon>Eukaryota</taxon>
        <taxon>Metazoa</taxon>
        <taxon>Ecdysozoa</taxon>
        <taxon>Nematoda</taxon>
        <taxon>Chromadorea</taxon>
        <taxon>Rhabditida</taxon>
        <taxon>Rhabditina</taxon>
        <taxon>Rhabditomorpha</taxon>
        <taxon>Strongyloidea</taxon>
        <taxon>Ancylostomatidae</taxon>
        <taxon>Ancylostomatinae</taxon>
        <taxon>Ancylostoma</taxon>
    </lineage>
</organism>
<proteinExistence type="predicted"/>
<feature type="transmembrane region" description="Helical" evidence="1">
    <location>
        <begin position="39"/>
        <end position="59"/>
    </location>
</feature>
<protein>
    <submittedName>
        <fullName evidence="2">Uncharacterized protein</fullName>
    </submittedName>
</protein>
<evidence type="ECO:0000256" key="1">
    <source>
        <dbReference type="SAM" id="Phobius"/>
    </source>
</evidence>
<reference evidence="3" key="1">
    <citation type="journal article" date="2015" name="Nat. Genet.">
        <title>The genome and transcriptome of the zoonotic hookworm Ancylostoma ceylanicum identify infection-specific gene families.</title>
        <authorList>
            <person name="Schwarz E.M."/>
            <person name="Hu Y."/>
            <person name="Antoshechkin I."/>
            <person name="Miller M.M."/>
            <person name="Sternberg P.W."/>
            <person name="Aroian R.V."/>
        </authorList>
    </citation>
    <scope>NUCLEOTIDE SEQUENCE</scope>
    <source>
        <strain evidence="3">HY135</strain>
    </source>
</reference>
<dbReference type="EMBL" id="JARK01001353">
    <property type="protein sequence ID" value="EYC22297.1"/>
    <property type="molecule type" value="Genomic_DNA"/>
</dbReference>
<name>A0A016V5K7_9BILA</name>
<evidence type="ECO:0000313" key="3">
    <source>
        <dbReference type="Proteomes" id="UP000024635"/>
    </source>
</evidence>
<dbReference type="AlphaFoldDB" id="A0A016V5K7"/>
<keyword evidence="1" id="KW-1133">Transmembrane helix</keyword>